<accession>A0A3R8PC57</accession>
<keyword evidence="2" id="KW-1133">Transmembrane helix</keyword>
<name>A0A3R8PC57_9CORY</name>
<feature type="compositionally biased region" description="Low complexity" evidence="1">
    <location>
        <begin position="95"/>
        <end position="121"/>
    </location>
</feature>
<organism evidence="3 4">
    <name type="scientific">Corynebacterium bovis</name>
    <dbReference type="NCBI Taxonomy" id="36808"/>
    <lineage>
        <taxon>Bacteria</taxon>
        <taxon>Bacillati</taxon>
        <taxon>Actinomycetota</taxon>
        <taxon>Actinomycetes</taxon>
        <taxon>Mycobacteriales</taxon>
        <taxon>Corynebacteriaceae</taxon>
        <taxon>Corynebacterium</taxon>
    </lineage>
</organism>
<evidence type="ECO:0000313" key="4">
    <source>
        <dbReference type="Proteomes" id="UP000276526"/>
    </source>
</evidence>
<dbReference type="EMBL" id="PQNK01000006">
    <property type="protein sequence ID" value="RRO86889.1"/>
    <property type="molecule type" value="Genomic_DNA"/>
</dbReference>
<proteinExistence type="predicted"/>
<feature type="compositionally biased region" description="Gly residues" evidence="1">
    <location>
        <begin position="122"/>
        <end position="137"/>
    </location>
</feature>
<feature type="transmembrane region" description="Helical" evidence="2">
    <location>
        <begin position="224"/>
        <end position="251"/>
    </location>
</feature>
<dbReference type="AlphaFoldDB" id="A0A3R8PC57"/>
<dbReference type="RefSeq" id="WP_125173864.1">
    <property type="nucleotide sequence ID" value="NZ_JAUKFU010000297.1"/>
</dbReference>
<evidence type="ECO:0000313" key="3">
    <source>
        <dbReference type="EMBL" id="RRO86889.1"/>
    </source>
</evidence>
<feature type="region of interest" description="Disordered" evidence="1">
    <location>
        <begin position="92"/>
        <end position="155"/>
    </location>
</feature>
<feature type="transmembrane region" description="Helical" evidence="2">
    <location>
        <begin position="180"/>
        <end position="200"/>
    </location>
</feature>
<evidence type="ECO:0000256" key="1">
    <source>
        <dbReference type="SAM" id="MobiDB-lite"/>
    </source>
</evidence>
<sequence>MANYNLYNALDLNEDWSCDELRDHLDGEVRRLEREGLTPDSPELDQVLTARRILGRADHRRTYDEALRGPDGVVDIAWLRRLAFEDGWQAGGASEGASGPAGAAAPAPFASSASSASSTSGAGAGVPFGGTHAGGQSGTPFAQAGTAPAPASTGTTSFQFDMARLAVAPGRRRSESIMWAIGRGIIVLVWLYAGFGILTMDDSSGSGSSGLVGLDNALDEASQALSMLGVVAFALVNTVAMIAVLQFVWTVRCIVGARMTRTAQGEGQQ</sequence>
<keyword evidence="2" id="KW-0812">Transmembrane</keyword>
<protein>
    <submittedName>
        <fullName evidence="3">Uncharacterized protein</fullName>
    </submittedName>
</protein>
<keyword evidence="2" id="KW-0472">Membrane</keyword>
<dbReference type="Proteomes" id="UP000276526">
    <property type="component" value="Unassembled WGS sequence"/>
</dbReference>
<feature type="compositionally biased region" description="Low complexity" evidence="1">
    <location>
        <begin position="138"/>
        <end position="155"/>
    </location>
</feature>
<gene>
    <name evidence="3" type="ORF">CXF48_05015</name>
</gene>
<reference evidence="3 4" key="1">
    <citation type="submission" date="2018-01" db="EMBL/GenBank/DDBJ databases">
        <title>Twenty Corynebacterium bovis Genomes.</title>
        <authorList>
            <person name="Gulvik C.A."/>
        </authorList>
    </citation>
    <scope>NUCLEOTIDE SEQUENCE [LARGE SCALE GENOMIC DNA]</scope>
    <source>
        <strain evidence="3 4">F6900</strain>
    </source>
</reference>
<comment type="caution">
    <text evidence="3">The sequence shown here is derived from an EMBL/GenBank/DDBJ whole genome shotgun (WGS) entry which is preliminary data.</text>
</comment>
<evidence type="ECO:0000256" key="2">
    <source>
        <dbReference type="SAM" id="Phobius"/>
    </source>
</evidence>